<evidence type="ECO:0000256" key="2">
    <source>
        <dbReference type="PROSITE-ProRule" id="PRU00169"/>
    </source>
</evidence>
<dbReference type="PANTHER" id="PTHR44591:SF3">
    <property type="entry name" value="RESPONSE REGULATORY DOMAIN-CONTAINING PROTEIN"/>
    <property type="match status" value="1"/>
</dbReference>
<dbReference type="InterPro" id="IPR001789">
    <property type="entry name" value="Sig_transdc_resp-reg_receiver"/>
</dbReference>
<keyword evidence="1 2" id="KW-0597">Phosphoprotein</keyword>
<evidence type="ECO:0000313" key="4">
    <source>
        <dbReference type="EMBL" id="PPD57338.1"/>
    </source>
</evidence>
<dbReference type="AlphaFoldDB" id="A0A2P5P4W6"/>
<dbReference type="Gene3D" id="3.40.50.2300">
    <property type="match status" value="1"/>
</dbReference>
<organism evidence="4 5">
    <name type="scientific">Dehalogenimonas etheniformans</name>
    <dbReference type="NCBI Taxonomy" id="1536648"/>
    <lineage>
        <taxon>Bacteria</taxon>
        <taxon>Bacillati</taxon>
        <taxon>Chloroflexota</taxon>
        <taxon>Dehalococcoidia</taxon>
        <taxon>Dehalococcoidales</taxon>
        <taxon>Dehalococcoidaceae</taxon>
        <taxon>Dehalogenimonas</taxon>
    </lineage>
</organism>
<evidence type="ECO:0000256" key="1">
    <source>
        <dbReference type="ARBA" id="ARBA00022553"/>
    </source>
</evidence>
<proteinExistence type="predicted"/>
<gene>
    <name evidence="4" type="ORF">JP09_009865</name>
</gene>
<dbReference type="InterPro" id="IPR050595">
    <property type="entry name" value="Bact_response_regulator"/>
</dbReference>
<dbReference type="Proteomes" id="UP000235653">
    <property type="component" value="Unassembled WGS sequence"/>
</dbReference>
<dbReference type="SUPFAM" id="SSF52172">
    <property type="entry name" value="CheY-like"/>
    <property type="match status" value="1"/>
</dbReference>
<name>A0A2P5P4W6_9CHLR</name>
<dbReference type="OrthoDB" id="9790442at2"/>
<accession>A0A2P5P4W6</accession>
<dbReference type="EMBL" id="JQAN02000014">
    <property type="protein sequence ID" value="PPD57338.1"/>
    <property type="molecule type" value="Genomic_DNA"/>
</dbReference>
<dbReference type="GO" id="GO:0000160">
    <property type="term" value="P:phosphorelay signal transduction system"/>
    <property type="evidence" value="ECO:0007669"/>
    <property type="project" value="InterPro"/>
</dbReference>
<feature type="modified residue" description="4-aspartylphosphate" evidence="2">
    <location>
        <position position="58"/>
    </location>
</feature>
<dbReference type="Pfam" id="PF00072">
    <property type="entry name" value="Response_reg"/>
    <property type="match status" value="1"/>
</dbReference>
<sequence length="129" mass="13874">MSDPACKKRILIVDDEPYIGKIFSLKLKLSGYDVAATCSGAEAIELVRNDHFDAVLLDIFMPEVTGLDVLDAVRKFSKVPIIVFSARHDVAELAQSMGADDCVAKPINPDALVDKIGSVLARAAENKSA</sequence>
<dbReference type="InterPro" id="IPR011006">
    <property type="entry name" value="CheY-like_superfamily"/>
</dbReference>
<comment type="caution">
    <text evidence="4">The sequence shown here is derived from an EMBL/GenBank/DDBJ whole genome shotgun (WGS) entry which is preliminary data.</text>
</comment>
<evidence type="ECO:0000259" key="3">
    <source>
        <dbReference type="PROSITE" id="PS50110"/>
    </source>
</evidence>
<reference evidence="4 5" key="1">
    <citation type="journal article" date="2017" name="ISME J.">
        <title>Grape pomace compost harbors organohalide-respiring Dehalogenimonas species with novel reductive dehalogenase genes.</title>
        <authorList>
            <person name="Yang Y."/>
            <person name="Higgins S.A."/>
            <person name="Yan J."/>
            <person name="Simsir B."/>
            <person name="Chourey K."/>
            <person name="Iyer R."/>
            <person name="Hettich R.L."/>
            <person name="Baldwin B."/>
            <person name="Ogles D.M."/>
            <person name="Loffler F.E."/>
        </authorList>
    </citation>
    <scope>NUCLEOTIDE SEQUENCE [LARGE SCALE GENOMIC DNA]</scope>
    <source>
        <strain evidence="4 5">GP</strain>
    </source>
</reference>
<protein>
    <recommendedName>
        <fullName evidence="3">Response regulatory domain-containing protein</fullName>
    </recommendedName>
</protein>
<feature type="domain" description="Response regulatory" evidence="3">
    <location>
        <begin position="9"/>
        <end position="120"/>
    </location>
</feature>
<evidence type="ECO:0000313" key="5">
    <source>
        <dbReference type="Proteomes" id="UP000235653"/>
    </source>
</evidence>
<dbReference type="PANTHER" id="PTHR44591">
    <property type="entry name" value="STRESS RESPONSE REGULATOR PROTEIN 1"/>
    <property type="match status" value="1"/>
</dbReference>
<dbReference type="RefSeq" id="WP_102331533.1">
    <property type="nucleotide sequence ID" value="NZ_CP110635.1"/>
</dbReference>
<dbReference type="CDD" id="cd17546">
    <property type="entry name" value="REC_hyHK_CKI1_RcsC-like"/>
    <property type="match status" value="1"/>
</dbReference>
<dbReference type="PROSITE" id="PS50110">
    <property type="entry name" value="RESPONSE_REGULATORY"/>
    <property type="match status" value="1"/>
</dbReference>
<keyword evidence="5" id="KW-1185">Reference proteome</keyword>
<dbReference type="SMART" id="SM00448">
    <property type="entry name" value="REC"/>
    <property type="match status" value="1"/>
</dbReference>